<dbReference type="PANTHER" id="PTHR43265">
    <property type="entry name" value="ESTERASE ESTD"/>
    <property type="match status" value="1"/>
</dbReference>
<dbReference type="eggNOG" id="COG1073">
    <property type="taxonomic scope" value="Bacteria"/>
</dbReference>
<dbReference type="InterPro" id="IPR029058">
    <property type="entry name" value="AB_hydrolase_fold"/>
</dbReference>
<dbReference type="EMBL" id="CP000267">
    <property type="protein sequence ID" value="ABD68445.1"/>
    <property type="molecule type" value="Genomic_DNA"/>
</dbReference>
<dbReference type="HOGENOM" id="CLU_075730_0_0_4"/>
<dbReference type="SUPFAM" id="SSF53474">
    <property type="entry name" value="alpha/beta-Hydrolases"/>
    <property type="match status" value="1"/>
</dbReference>
<dbReference type="ESTHER" id="rhofd-q220v8">
    <property type="family name" value="Hydrolase-1_PEP"/>
</dbReference>
<dbReference type="GO" id="GO:0052689">
    <property type="term" value="F:carboxylic ester hydrolase activity"/>
    <property type="evidence" value="ECO:0007669"/>
    <property type="project" value="TreeGrafter"/>
</dbReference>
<sequence>MTYTEETALFACQGDTLLGILAKPEIPAQTGVVVIVGGPQYRVGSHRQFVLLSRALAAAGYAVLRFDYRGMGDSEGQPRNFEAVSADIAAAIDALQQRLPSIKQVVLWGLCDGASAALLYCHETRDPRVSGLCLLNPWVRSETSLARTQVKHYYTQRLRQKEFWTKLLRGRVALKALPGLVQNIRIAFTGARRSGATTSLLPFQHRMAAAWDAFNGSIFLLLSGDDYTAKEFLEHASTDAAWTNTLTHPRLVRHELQDADHTFSSLTSRTKAEELTLEKGLQQPGQRA</sequence>
<keyword evidence="3" id="KW-1185">Reference proteome</keyword>
<evidence type="ECO:0000259" key="1">
    <source>
        <dbReference type="Pfam" id="PF12146"/>
    </source>
</evidence>
<evidence type="ECO:0000313" key="2">
    <source>
        <dbReference type="EMBL" id="ABD68445.1"/>
    </source>
</evidence>
<name>Q220V8_ALBFT</name>
<dbReference type="Pfam" id="PF12146">
    <property type="entry name" value="Hydrolase_4"/>
    <property type="match status" value="1"/>
</dbReference>
<accession>Q220V8</accession>
<protein>
    <submittedName>
        <fullName evidence="2">Esterase/lipase/thioesterase family active site</fullName>
    </submittedName>
</protein>
<dbReference type="PANTHER" id="PTHR43265:SF1">
    <property type="entry name" value="ESTERASE ESTD"/>
    <property type="match status" value="1"/>
</dbReference>
<feature type="domain" description="Serine aminopeptidase S33" evidence="1">
    <location>
        <begin position="31"/>
        <end position="147"/>
    </location>
</feature>
<dbReference type="NCBIfam" id="TIGR03100">
    <property type="entry name" value="hydr1_PEP"/>
    <property type="match status" value="1"/>
</dbReference>
<dbReference type="STRING" id="338969.Rfer_0694"/>
<dbReference type="InterPro" id="IPR017531">
    <property type="entry name" value="Hydrolase-1_PEP"/>
</dbReference>
<gene>
    <name evidence="2" type="ordered locus">Rfer_0694</name>
</gene>
<dbReference type="Proteomes" id="UP000008332">
    <property type="component" value="Chromosome"/>
</dbReference>
<dbReference type="RefSeq" id="WP_011463018.1">
    <property type="nucleotide sequence ID" value="NC_007908.1"/>
</dbReference>
<dbReference type="Gene3D" id="3.40.50.1820">
    <property type="entry name" value="alpha/beta hydrolase"/>
    <property type="match status" value="1"/>
</dbReference>
<proteinExistence type="predicted"/>
<dbReference type="InterPro" id="IPR022742">
    <property type="entry name" value="Hydrolase_4"/>
</dbReference>
<organism evidence="2 3">
    <name type="scientific">Albidiferax ferrireducens (strain ATCC BAA-621 / DSM 15236 / T118)</name>
    <name type="common">Rhodoferax ferrireducens</name>
    <dbReference type="NCBI Taxonomy" id="338969"/>
    <lineage>
        <taxon>Bacteria</taxon>
        <taxon>Pseudomonadati</taxon>
        <taxon>Pseudomonadota</taxon>
        <taxon>Betaproteobacteria</taxon>
        <taxon>Burkholderiales</taxon>
        <taxon>Comamonadaceae</taxon>
        <taxon>Rhodoferax</taxon>
    </lineage>
</organism>
<reference evidence="3" key="1">
    <citation type="submission" date="2006-02" db="EMBL/GenBank/DDBJ databases">
        <title>Complete sequence of chromosome of Rhodoferax ferrireducens DSM 15236.</title>
        <authorList>
            <person name="Copeland A."/>
            <person name="Lucas S."/>
            <person name="Lapidus A."/>
            <person name="Barry K."/>
            <person name="Detter J.C."/>
            <person name="Glavina del Rio T."/>
            <person name="Hammon N."/>
            <person name="Israni S."/>
            <person name="Pitluck S."/>
            <person name="Brettin T."/>
            <person name="Bruce D."/>
            <person name="Han C."/>
            <person name="Tapia R."/>
            <person name="Gilna P."/>
            <person name="Kiss H."/>
            <person name="Schmutz J."/>
            <person name="Larimer F."/>
            <person name="Land M."/>
            <person name="Kyrpides N."/>
            <person name="Ivanova N."/>
            <person name="Richardson P."/>
        </authorList>
    </citation>
    <scope>NUCLEOTIDE SEQUENCE [LARGE SCALE GENOMIC DNA]</scope>
    <source>
        <strain evidence="3">ATCC BAA-621 / DSM 15236 / T118</strain>
    </source>
</reference>
<evidence type="ECO:0000313" key="3">
    <source>
        <dbReference type="Proteomes" id="UP000008332"/>
    </source>
</evidence>
<dbReference type="InterPro" id="IPR053145">
    <property type="entry name" value="AB_hydrolase_Est10"/>
</dbReference>
<dbReference type="OrthoDB" id="5379975at2"/>
<dbReference type="AlphaFoldDB" id="Q220V8"/>
<dbReference type="KEGG" id="rfr:Rfer_0694"/>